<dbReference type="SUPFAM" id="SSF52200">
    <property type="entry name" value="Toll/Interleukin receptor TIR domain"/>
    <property type="match status" value="1"/>
</dbReference>
<sequence>MESEREDNSGINATTHTAISSKLKIKILSSKQGGESLDNSNLPSPNLKNSIESSPYESPLVSPPSSAFVSALQSPYISPRAIIPNLPNAFPLENQPSTQTTTTTTTTNASTSEDVPSSSYTPPSDQYEFSDDTAETTKLKFVTTCVPEAAAAAPPRISFSFPVPRISFAKGPVSPASNAKLRSCDVYIGYHGQNHNLVRFCKWLKSELELQGIDCMLADRAKYSDSQSHEIADRVICSVAFGLVVVTSSSFLNHFSMEEVRFFAQKKNLIPLLFDTGPAEIMALLNCNSIDKESREAIDGLMKCNEFNLEANYGNWRSCIAKAADILRARLGRKNATKKDGMQMQGSESLPFPRNTYFVGREKEIMEIEGLFFGRGNCMEQGQDHSRTVIKGEASGSGQSEGLADEESEPVIGRCGRYISLEIGRSKEPTLEAWVEPIIGSNSLKRVKNKKSKSGNFKSFGGGSSVICINGVCGIGKSELALEFAHRYHQRYKMVLWVGGEARYLRQNILNLSLNLGLDVGADSEMERGRIRSFEEQEFEAFKRIKRELFGETPYLLIIDNLETEVEWWEGKDMYDLISRNTGGTHVIVTTRLSKVMNYDTIQLPPLPLPDAMVLIRGRKRKEYPADETDFLEKFNEKLGRLSFGLWLIGSLLSELAIGPSALFEAINQVPLKEDPNSCCYMSIAEDQWCKSNPFLMKTLFFCFETLEKSKGKGNLLAIRMLLVSGWFSPAPISASLLANAAKSIPVVENHLKKWSKYLNLTSSCLSPQTWKNEEDSATLLVKMGLARTANQHDRCRLHFHPITQAFAKRKGGLQYAKAAIQGVKKIGSHVNSDHLWASAFLVFGFKSEPPLVQLKAIDMVMYIKRTAIPLAIQAFTTFSRCNSSLELLKVCTNALEEVEKSFVSQIQDWSHDSICWKRRLQRSQKVDEYVWQDVTLLKATLLETRAKLLARGGHLDSAKELCRTCISIRTVMLGHNHAQTLAAQETLARLVRMRSKI</sequence>
<dbReference type="GO" id="GO:0000725">
    <property type="term" value="P:recombinational repair"/>
    <property type="evidence" value="ECO:0007669"/>
    <property type="project" value="TreeGrafter"/>
</dbReference>
<comment type="caution">
    <text evidence="3">The sequence shown here is derived from an EMBL/GenBank/DDBJ whole genome shotgun (WGS) entry which is preliminary data.</text>
</comment>
<dbReference type="GO" id="GO:0043531">
    <property type="term" value="F:ADP binding"/>
    <property type="evidence" value="ECO:0007669"/>
    <property type="project" value="InterPro"/>
</dbReference>
<feature type="region of interest" description="Disordered" evidence="1">
    <location>
        <begin position="87"/>
        <end position="129"/>
    </location>
</feature>
<protein>
    <recommendedName>
        <fullName evidence="2">AAA+ ATPase domain-containing protein</fullName>
    </recommendedName>
</protein>
<dbReference type="Pfam" id="PF00931">
    <property type="entry name" value="NB-ARC"/>
    <property type="match status" value="1"/>
</dbReference>
<evidence type="ECO:0000256" key="1">
    <source>
        <dbReference type="SAM" id="MobiDB-lite"/>
    </source>
</evidence>
<evidence type="ECO:0000259" key="2">
    <source>
        <dbReference type="SMART" id="SM00382"/>
    </source>
</evidence>
<keyword evidence="4" id="KW-1185">Reference proteome</keyword>
<dbReference type="InterPro" id="IPR003593">
    <property type="entry name" value="AAA+_ATPase"/>
</dbReference>
<dbReference type="PANTHER" id="PTHR32472">
    <property type="entry name" value="DNA REPAIR PROTEIN RADA"/>
    <property type="match status" value="1"/>
</dbReference>
<feature type="compositionally biased region" description="Low complexity" evidence="1">
    <location>
        <begin position="32"/>
        <end position="50"/>
    </location>
</feature>
<dbReference type="AlphaFoldDB" id="A0AAN9FGD5"/>
<dbReference type="FunFam" id="3.40.50.10140:FF:000018">
    <property type="entry name" value="p-loop containing nucleoside triphosphate hydrolase superfamily protein"/>
    <property type="match status" value="1"/>
</dbReference>
<name>A0AAN9FGD5_CLITE</name>
<evidence type="ECO:0000313" key="3">
    <source>
        <dbReference type="EMBL" id="KAK7271413.1"/>
    </source>
</evidence>
<accession>A0AAN9FGD5</accession>
<organism evidence="3 4">
    <name type="scientific">Clitoria ternatea</name>
    <name type="common">Butterfly pea</name>
    <dbReference type="NCBI Taxonomy" id="43366"/>
    <lineage>
        <taxon>Eukaryota</taxon>
        <taxon>Viridiplantae</taxon>
        <taxon>Streptophyta</taxon>
        <taxon>Embryophyta</taxon>
        <taxon>Tracheophyta</taxon>
        <taxon>Spermatophyta</taxon>
        <taxon>Magnoliopsida</taxon>
        <taxon>eudicotyledons</taxon>
        <taxon>Gunneridae</taxon>
        <taxon>Pentapetalae</taxon>
        <taxon>rosids</taxon>
        <taxon>fabids</taxon>
        <taxon>Fabales</taxon>
        <taxon>Fabaceae</taxon>
        <taxon>Papilionoideae</taxon>
        <taxon>50 kb inversion clade</taxon>
        <taxon>NPAAA clade</taxon>
        <taxon>indigoferoid/millettioid clade</taxon>
        <taxon>Phaseoleae</taxon>
        <taxon>Clitoria</taxon>
    </lineage>
</organism>
<dbReference type="Gene3D" id="3.40.50.300">
    <property type="entry name" value="P-loop containing nucleotide triphosphate hydrolases"/>
    <property type="match status" value="1"/>
</dbReference>
<dbReference type="Proteomes" id="UP001359559">
    <property type="component" value="Unassembled WGS sequence"/>
</dbReference>
<dbReference type="Pfam" id="PF25895">
    <property type="entry name" value="WHD_plant_disease"/>
    <property type="match status" value="1"/>
</dbReference>
<dbReference type="InterPro" id="IPR002182">
    <property type="entry name" value="NB-ARC"/>
</dbReference>
<dbReference type="EMBL" id="JAYKXN010000007">
    <property type="protein sequence ID" value="KAK7271413.1"/>
    <property type="molecule type" value="Genomic_DNA"/>
</dbReference>
<gene>
    <name evidence="3" type="ORF">RJT34_27281</name>
</gene>
<feature type="region of interest" description="Disordered" evidence="1">
    <location>
        <begin position="32"/>
        <end position="64"/>
    </location>
</feature>
<dbReference type="InterPro" id="IPR058874">
    <property type="entry name" value="WHD_plant"/>
</dbReference>
<dbReference type="SUPFAM" id="SSF52540">
    <property type="entry name" value="P-loop containing nucleoside triphosphate hydrolases"/>
    <property type="match status" value="1"/>
</dbReference>
<dbReference type="PANTHER" id="PTHR32472:SF12">
    <property type="entry name" value="P-LOOP CONTAINING NUCLEOSIDE TRIPHOSPHATE HYDROLASES SUPERFAMILY PROTEIN"/>
    <property type="match status" value="1"/>
</dbReference>
<dbReference type="InterPro" id="IPR027417">
    <property type="entry name" value="P-loop_NTPase"/>
</dbReference>
<dbReference type="InterPro" id="IPR035897">
    <property type="entry name" value="Toll_tir_struct_dom_sf"/>
</dbReference>
<dbReference type="SMART" id="SM00382">
    <property type="entry name" value="AAA"/>
    <property type="match status" value="1"/>
</dbReference>
<feature type="compositionally biased region" description="Low complexity" evidence="1">
    <location>
        <begin position="98"/>
        <end position="107"/>
    </location>
</feature>
<proteinExistence type="predicted"/>
<feature type="domain" description="AAA+ ATPase" evidence="2">
    <location>
        <begin position="463"/>
        <end position="628"/>
    </location>
</feature>
<reference evidence="3 4" key="1">
    <citation type="submission" date="2024-01" db="EMBL/GenBank/DDBJ databases">
        <title>The genomes of 5 underutilized Papilionoideae crops provide insights into root nodulation and disease resistance.</title>
        <authorList>
            <person name="Yuan L."/>
        </authorList>
    </citation>
    <scope>NUCLEOTIDE SEQUENCE [LARGE SCALE GENOMIC DNA]</scope>
    <source>
        <strain evidence="3">LY-2023</strain>
        <tissue evidence="3">Leaf</tissue>
    </source>
</reference>
<dbReference type="Gene3D" id="3.40.50.10140">
    <property type="entry name" value="Toll/interleukin-1 receptor homology (TIR) domain"/>
    <property type="match status" value="1"/>
</dbReference>
<evidence type="ECO:0000313" key="4">
    <source>
        <dbReference type="Proteomes" id="UP001359559"/>
    </source>
</evidence>
<feature type="compositionally biased region" description="Polar residues" evidence="1">
    <location>
        <begin position="108"/>
        <end position="124"/>
    </location>
</feature>